<sequence>MGSTKIGPFLEDKTILVTGATGFLAKILVEKILRIQPNVKKLFLLLRASDTKSARIRFKDEILEAELFNVLREKLGAELNNLIEEKVFPVAGDVSFEEFGIENMEMKDEMFQEIDTIIHSAASTRFDERYDIAMETNVQGAVNVLKFAKRCAKLKILVHVSTAYVCGEGELGVIPEKSFRLGETLNKDLYLDIDVEKKVIEDKLKELGAQNLTSKEVTMAMRDLGIQRATLHGWPNTYSFTKAMGEMLLGHLKESLQLVIIRPTIITSTYKEPFPGWIEGVKTVDSFFLAYGKGISNVFLGDPNTNVDLIPGDMVVNSILAAIVAHGNIESSQKFIYHISSSKRNPIKLVNIPLFLLHYFTKNPWIDKDGNIIKVKEITTFNSMDSLRTYISRYYWPLLKILELANLLSWYYLIDGTYQNLKKKIDRAIRLSELYRPYLIFLGSFDDSNADWLRLAIKECNMDDVLNFDPRCINWEDYFTNIHLPGVMKRLAGELLDEEVADNFIEGSEDEDQHVADSLAEAFAPAPKQPDDHVTKETEEIIQRQGLSPLRA</sequence>
<comment type="caution">
    <text evidence="8">The sequence shown here is derived from an EMBL/GenBank/DDBJ whole genome shotgun (WGS) entry which is preliminary data.</text>
</comment>
<keyword evidence="4" id="KW-0521">NADP</keyword>
<feature type="region of interest" description="Disordered" evidence="5">
    <location>
        <begin position="524"/>
        <end position="552"/>
    </location>
</feature>
<dbReference type="Gene3D" id="3.40.50.720">
    <property type="entry name" value="NAD(P)-binding Rossmann-like Domain"/>
    <property type="match status" value="1"/>
</dbReference>
<comment type="catalytic activity">
    <reaction evidence="4">
        <text>a long-chain fatty acyl-CoA + 2 NADPH + 2 H(+) = a long-chain primary fatty alcohol + 2 NADP(+) + CoA</text>
        <dbReference type="Rhea" id="RHEA:52716"/>
        <dbReference type="ChEBI" id="CHEBI:15378"/>
        <dbReference type="ChEBI" id="CHEBI:57287"/>
        <dbReference type="ChEBI" id="CHEBI:57783"/>
        <dbReference type="ChEBI" id="CHEBI:58349"/>
        <dbReference type="ChEBI" id="CHEBI:77396"/>
        <dbReference type="ChEBI" id="CHEBI:83139"/>
        <dbReference type="EC" id="1.2.1.84"/>
    </reaction>
</comment>
<feature type="compositionally biased region" description="Basic and acidic residues" evidence="5">
    <location>
        <begin position="529"/>
        <end position="542"/>
    </location>
</feature>
<comment type="function">
    <text evidence="4">Catalyzes the reduction of fatty acyl-CoA to fatty alcohols.</text>
</comment>
<dbReference type="Proteomes" id="UP000187609">
    <property type="component" value="Unassembled WGS sequence"/>
</dbReference>
<dbReference type="InterPro" id="IPR033640">
    <property type="entry name" value="FAR_C"/>
</dbReference>
<organism evidence="8 9">
    <name type="scientific">Nicotiana attenuata</name>
    <name type="common">Coyote tobacco</name>
    <dbReference type="NCBI Taxonomy" id="49451"/>
    <lineage>
        <taxon>Eukaryota</taxon>
        <taxon>Viridiplantae</taxon>
        <taxon>Streptophyta</taxon>
        <taxon>Embryophyta</taxon>
        <taxon>Tracheophyta</taxon>
        <taxon>Spermatophyta</taxon>
        <taxon>Magnoliopsida</taxon>
        <taxon>eudicotyledons</taxon>
        <taxon>Gunneridae</taxon>
        <taxon>Pentapetalae</taxon>
        <taxon>asterids</taxon>
        <taxon>lamiids</taxon>
        <taxon>Solanales</taxon>
        <taxon>Solanaceae</taxon>
        <taxon>Nicotianoideae</taxon>
        <taxon>Nicotianeae</taxon>
        <taxon>Nicotiana</taxon>
    </lineage>
</organism>
<dbReference type="InterPro" id="IPR036291">
    <property type="entry name" value="NAD(P)-bd_dom_sf"/>
</dbReference>
<proteinExistence type="inferred from homology"/>
<dbReference type="Pfam" id="PF07993">
    <property type="entry name" value="NAD_binding_4"/>
    <property type="match status" value="1"/>
</dbReference>
<comment type="similarity">
    <text evidence="1 4">Belongs to the fatty acyl-CoA reductase family.</text>
</comment>
<dbReference type="GO" id="GO:0010345">
    <property type="term" value="P:suberin biosynthetic process"/>
    <property type="evidence" value="ECO:0007669"/>
    <property type="project" value="TreeGrafter"/>
</dbReference>
<evidence type="ECO:0000313" key="8">
    <source>
        <dbReference type="EMBL" id="OIS97137.1"/>
    </source>
</evidence>
<dbReference type="InterPro" id="IPR026055">
    <property type="entry name" value="FAR"/>
</dbReference>
<keyword evidence="9" id="KW-1185">Reference proteome</keyword>
<evidence type="ECO:0000256" key="1">
    <source>
        <dbReference type="ARBA" id="ARBA00005928"/>
    </source>
</evidence>
<dbReference type="GO" id="GO:0102965">
    <property type="term" value="F:alcohol-forming long-chain fatty acyl-CoA reductase activity"/>
    <property type="evidence" value="ECO:0007669"/>
    <property type="project" value="UniProtKB-EC"/>
</dbReference>
<dbReference type="EMBL" id="MJEQ01037193">
    <property type="protein sequence ID" value="OIS97137.1"/>
    <property type="molecule type" value="Genomic_DNA"/>
</dbReference>
<accession>A0A1J6HXQ4</accession>
<dbReference type="SUPFAM" id="SSF51735">
    <property type="entry name" value="NAD(P)-binding Rossmann-fold domains"/>
    <property type="match status" value="1"/>
</dbReference>
<dbReference type="AlphaFoldDB" id="A0A1J6HXQ4"/>
<name>A0A1J6HXQ4_NICAT</name>
<gene>
    <name evidence="8" type="primary">FAR3_3</name>
    <name evidence="8" type="ORF">A4A49_04758</name>
</gene>
<dbReference type="STRING" id="49451.A0A1J6HXQ4"/>
<evidence type="ECO:0000313" key="9">
    <source>
        <dbReference type="Proteomes" id="UP000187609"/>
    </source>
</evidence>
<dbReference type="Pfam" id="PF03015">
    <property type="entry name" value="Sterile"/>
    <property type="match status" value="1"/>
</dbReference>
<evidence type="ECO:0000256" key="3">
    <source>
        <dbReference type="ARBA" id="ARBA00023098"/>
    </source>
</evidence>
<keyword evidence="2 4" id="KW-0444">Lipid biosynthesis</keyword>
<dbReference type="CDD" id="cd05236">
    <property type="entry name" value="FAR-N_SDR_e"/>
    <property type="match status" value="1"/>
</dbReference>
<feature type="domain" description="Thioester reductase (TE)" evidence="7">
    <location>
        <begin position="17"/>
        <end position="319"/>
    </location>
</feature>
<dbReference type="EC" id="1.2.1.84" evidence="4"/>
<dbReference type="GO" id="GO:0080019">
    <property type="term" value="F:alcohol-forming very long-chain fatty acyl-CoA reductase activity"/>
    <property type="evidence" value="ECO:0007669"/>
    <property type="project" value="InterPro"/>
</dbReference>
<evidence type="ECO:0000259" key="7">
    <source>
        <dbReference type="Pfam" id="PF07993"/>
    </source>
</evidence>
<protein>
    <recommendedName>
        <fullName evidence="4">Fatty acyl-CoA reductase</fullName>
        <ecNumber evidence="4">1.2.1.84</ecNumber>
    </recommendedName>
</protein>
<keyword evidence="4" id="KW-0560">Oxidoreductase</keyword>
<keyword evidence="3 4" id="KW-0443">Lipid metabolism</keyword>
<dbReference type="PANTHER" id="PTHR11011">
    <property type="entry name" value="MALE STERILITY PROTEIN 2-RELATED"/>
    <property type="match status" value="1"/>
</dbReference>
<dbReference type="OMA" id="RCINWED"/>
<evidence type="ECO:0000256" key="2">
    <source>
        <dbReference type="ARBA" id="ARBA00022516"/>
    </source>
</evidence>
<evidence type="ECO:0000259" key="6">
    <source>
        <dbReference type="Pfam" id="PF03015"/>
    </source>
</evidence>
<feature type="domain" description="Fatty acyl-CoA reductase C-terminal" evidence="6">
    <location>
        <begin position="411"/>
        <end position="490"/>
    </location>
</feature>
<dbReference type="PANTHER" id="PTHR11011:SF105">
    <property type="entry name" value="FATTY ACYL-COA REDUCTASE"/>
    <property type="match status" value="1"/>
</dbReference>
<dbReference type="SMR" id="A0A1J6HXQ4"/>
<evidence type="ECO:0000256" key="5">
    <source>
        <dbReference type="SAM" id="MobiDB-lite"/>
    </source>
</evidence>
<dbReference type="GO" id="GO:0035336">
    <property type="term" value="P:long-chain fatty-acyl-CoA metabolic process"/>
    <property type="evidence" value="ECO:0007669"/>
    <property type="project" value="TreeGrafter"/>
</dbReference>
<dbReference type="InterPro" id="IPR013120">
    <property type="entry name" value="FAR_NAD-bd"/>
</dbReference>
<evidence type="ECO:0000256" key="4">
    <source>
        <dbReference type="RuleBase" id="RU363097"/>
    </source>
</evidence>
<dbReference type="Gramene" id="OIS97137">
    <property type="protein sequence ID" value="OIS97137"/>
    <property type="gene ID" value="A4A49_04758"/>
</dbReference>
<reference evidence="8" key="1">
    <citation type="submission" date="2016-11" db="EMBL/GenBank/DDBJ databases">
        <title>The genome of Nicotiana attenuata.</title>
        <authorList>
            <person name="Xu S."/>
            <person name="Brockmoeller T."/>
            <person name="Gaquerel E."/>
            <person name="Navarro A."/>
            <person name="Kuhl H."/>
            <person name="Gase K."/>
            <person name="Ling Z."/>
            <person name="Zhou W."/>
            <person name="Kreitzer C."/>
            <person name="Stanke M."/>
            <person name="Tang H."/>
            <person name="Lyons E."/>
            <person name="Pandey P."/>
            <person name="Pandey S.P."/>
            <person name="Timmermann B."/>
            <person name="Baldwin I.T."/>
        </authorList>
    </citation>
    <scope>NUCLEOTIDE SEQUENCE [LARGE SCALE GENOMIC DNA]</scope>
    <source>
        <strain evidence="8">UT</strain>
    </source>
</reference>